<dbReference type="EMBL" id="KM190144">
    <property type="protein sequence ID" value="AII27624.1"/>
    <property type="molecule type" value="Genomic_DNA"/>
</dbReference>
<reference evidence="1 2" key="1">
    <citation type="journal article" date="2015" name="Genome Announc.">
        <title>Genomic Analysis of Broad-Host-Range Enterobacteriophage Av-05.</title>
        <authorList>
            <person name="Amarillas L."/>
            <person name="Lopez-Cuevas O."/>
            <person name="Leon-Felix J."/>
            <person name="Castro-Del Campo N."/>
            <person name="Gerba C.P."/>
            <person name="Chaidez C."/>
        </authorList>
    </citation>
    <scope>NUCLEOTIDE SEQUENCE [LARGE SCALE GENOMIC DNA]</scope>
</reference>
<keyword evidence="2" id="KW-1185">Reference proteome</keyword>
<dbReference type="RefSeq" id="YP_009111155.1">
    <property type="nucleotide sequence ID" value="NC_025830.1"/>
</dbReference>
<dbReference type="GeneID" id="22475422"/>
<protein>
    <submittedName>
        <fullName evidence="1">Putative membrane protein</fullName>
    </submittedName>
</protein>
<name>A0A076GCK4_9CAUD</name>
<dbReference type="KEGG" id="vg:22475422"/>
<accession>A0A076GCK4</accession>
<evidence type="ECO:0000313" key="1">
    <source>
        <dbReference type="EMBL" id="AII27624.1"/>
    </source>
</evidence>
<proteinExistence type="predicted"/>
<evidence type="ECO:0000313" key="2">
    <source>
        <dbReference type="Proteomes" id="UP000028961"/>
    </source>
</evidence>
<gene>
    <name evidence="1" type="ORF">Av05_0081</name>
</gene>
<organism evidence="1 2">
    <name type="scientific">Escherichia phage Av-05</name>
    <dbReference type="NCBI Taxonomy" id="1527519"/>
    <lineage>
        <taxon>Viruses</taxon>
        <taxon>Duplodnaviria</taxon>
        <taxon>Heunggongvirae</taxon>
        <taxon>Uroviricota</taxon>
        <taxon>Caudoviricetes</taxon>
        <taxon>Vequintavirinae</taxon>
        <taxon>Avunavirus</taxon>
        <taxon>Avunavirus Av05</taxon>
    </lineage>
</organism>
<dbReference type="OrthoDB" id="16934at10239"/>
<dbReference type="Proteomes" id="UP000028961">
    <property type="component" value="Segment"/>
</dbReference>
<sequence>MKSILKVTLAVCACALVGAGITSYIKNNPDLDDYKSVEASWLSPEEKDEAISRIVQLSCDKRFREAFKPDVIVVSSGFEGRIAEQAEAYQYFDDVAIISGKQSYTGKYICTFYKNGREPYINANLDKRVQSFLK</sequence>